<proteinExistence type="predicted"/>
<dbReference type="InterPro" id="IPR001387">
    <property type="entry name" value="Cro/C1-type_HTH"/>
</dbReference>
<dbReference type="CDD" id="cd00093">
    <property type="entry name" value="HTH_XRE"/>
    <property type="match status" value="1"/>
</dbReference>
<protein>
    <submittedName>
        <fullName evidence="2">XRE family transcriptional regulator</fullName>
    </submittedName>
</protein>
<dbReference type="SUPFAM" id="SSF47413">
    <property type="entry name" value="lambda repressor-like DNA-binding domains"/>
    <property type="match status" value="1"/>
</dbReference>
<dbReference type="PROSITE" id="PS50943">
    <property type="entry name" value="HTH_CROC1"/>
    <property type="match status" value="1"/>
</dbReference>
<keyword evidence="3" id="KW-1185">Reference proteome</keyword>
<dbReference type="AlphaFoldDB" id="A0A370KYR9"/>
<dbReference type="EMBL" id="QQTP01000022">
    <property type="protein sequence ID" value="RDJ20117.1"/>
    <property type="molecule type" value="Genomic_DNA"/>
</dbReference>
<dbReference type="Proteomes" id="UP000255207">
    <property type="component" value="Unassembled WGS sequence"/>
</dbReference>
<dbReference type="RefSeq" id="WP_114832252.1">
    <property type="nucleotide sequence ID" value="NZ_QQTO01000022.1"/>
</dbReference>
<organism evidence="2 3">
    <name type="scientific">Bosea caraganae</name>
    <dbReference type="NCBI Taxonomy" id="2763117"/>
    <lineage>
        <taxon>Bacteria</taxon>
        <taxon>Pseudomonadati</taxon>
        <taxon>Pseudomonadota</taxon>
        <taxon>Alphaproteobacteria</taxon>
        <taxon>Hyphomicrobiales</taxon>
        <taxon>Boseaceae</taxon>
        <taxon>Bosea</taxon>
    </lineage>
</organism>
<evidence type="ECO:0000313" key="2">
    <source>
        <dbReference type="EMBL" id="RDJ20117.1"/>
    </source>
</evidence>
<feature type="domain" description="HTH cro/C1-type" evidence="1">
    <location>
        <begin position="13"/>
        <end position="71"/>
    </location>
</feature>
<comment type="caution">
    <text evidence="2">The sequence shown here is derived from an EMBL/GenBank/DDBJ whole genome shotgun (WGS) entry which is preliminary data.</text>
</comment>
<dbReference type="InterPro" id="IPR010982">
    <property type="entry name" value="Lambda_DNA-bd_dom_sf"/>
</dbReference>
<dbReference type="Gene3D" id="1.10.260.40">
    <property type="entry name" value="lambda repressor-like DNA-binding domains"/>
    <property type="match status" value="1"/>
</dbReference>
<evidence type="ECO:0000313" key="3">
    <source>
        <dbReference type="Proteomes" id="UP000255207"/>
    </source>
</evidence>
<sequence length="83" mass="8861">MEKAVLITPQQCRAARAGLDWTRDELAQKAGVGLSTVASFEREEGSPRGPNLAAIRLALEKVGVRFTEDGCVCFPEAKEGAGE</sequence>
<dbReference type="Pfam" id="PF01381">
    <property type="entry name" value="HTH_3"/>
    <property type="match status" value="1"/>
</dbReference>
<name>A0A370KYR9_9HYPH</name>
<accession>A0A370KYR9</accession>
<dbReference type="GO" id="GO:0003677">
    <property type="term" value="F:DNA binding"/>
    <property type="evidence" value="ECO:0007669"/>
    <property type="project" value="InterPro"/>
</dbReference>
<gene>
    <name evidence="2" type="ORF">DWE98_26135</name>
</gene>
<evidence type="ECO:0000259" key="1">
    <source>
        <dbReference type="PROSITE" id="PS50943"/>
    </source>
</evidence>
<dbReference type="OrthoDB" id="3782725at2"/>
<reference evidence="3" key="1">
    <citation type="submission" date="2018-07" db="EMBL/GenBank/DDBJ databases">
        <authorList>
            <person name="Safronova V.I."/>
            <person name="Chirak E.R."/>
            <person name="Sazanova A.L."/>
        </authorList>
    </citation>
    <scope>NUCLEOTIDE SEQUENCE [LARGE SCALE GENOMIC DNA]</scope>
    <source>
        <strain evidence="3">RCAM04685</strain>
    </source>
</reference>